<dbReference type="EMBL" id="FRAH01000038">
    <property type="protein sequence ID" value="SHK66304.1"/>
    <property type="molecule type" value="Genomic_DNA"/>
</dbReference>
<evidence type="ECO:0000256" key="1">
    <source>
        <dbReference type="ARBA" id="ARBA00004196"/>
    </source>
</evidence>
<evidence type="ECO:0000256" key="5">
    <source>
        <dbReference type="ARBA" id="ARBA00034323"/>
    </source>
</evidence>
<evidence type="ECO:0000256" key="4">
    <source>
        <dbReference type="ARBA" id="ARBA00022729"/>
    </source>
</evidence>
<accession>A0A1M6UAS2</accession>
<dbReference type="Gene3D" id="3.40.50.2300">
    <property type="match status" value="2"/>
</dbReference>
<feature type="domain" description="Periplasmic binding protein" evidence="8">
    <location>
        <begin position="37"/>
        <end position="312"/>
    </location>
</feature>
<comment type="similarity">
    <text evidence="2">Belongs to the bacterial solute-binding protein 2 family.</text>
</comment>
<evidence type="ECO:0000256" key="2">
    <source>
        <dbReference type="ARBA" id="ARBA00007639"/>
    </source>
</evidence>
<reference evidence="9 10" key="1">
    <citation type="submission" date="2016-11" db="EMBL/GenBank/DDBJ databases">
        <authorList>
            <person name="Jaros S."/>
            <person name="Januszkiewicz K."/>
            <person name="Wedrychowicz H."/>
        </authorList>
    </citation>
    <scope>NUCLEOTIDE SEQUENCE [LARGE SCALE GENOMIC DNA]</scope>
    <source>
        <strain evidence="9 10">DSM 14214</strain>
    </source>
</reference>
<keyword evidence="10" id="KW-1185">Reference proteome</keyword>
<evidence type="ECO:0000256" key="6">
    <source>
        <dbReference type="ARBA" id="ARBA00034344"/>
    </source>
</evidence>
<dbReference type="PANTHER" id="PTHR46847">
    <property type="entry name" value="D-ALLOSE-BINDING PERIPLASMIC PROTEIN-RELATED"/>
    <property type="match status" value="1"/>
</dbReference>
<comment type="subunit">
    <text evidence="5">The ABC transporter complex is composed of one ATP-binding protein (MglA), two transmembrane proteins (MglC) and a solute-binding protein (MglB).</text>
</comment>
<evidence type="ECO:0000256" key="7">
    <source>
        <dbReference type="SAM" id="Phobius"/>
    </source>
</evidence>
<keyword evidence="3" id="KW-0479">Metal-binding</keyword>
<keyword evidence="7" id="KW-1133">Transmembrane helix</keyword>
<dbReference type="CDD" id="cd01539">
    <property type="entry name" value="PBP1_GGBP"/>
    <property type="match status" value="1"/>
</dbReference>
<comment type="subcellular location">
    <subcellularLocation>
        <location evidence="1">Cell envelope</location>
    </subcellularLocation>
</comment>
<organism evidence="9 10">
    <name type="scientific">Anaerotignum lactatifermentans DSM 14214</name>
    <dbReference type="NCBI Taxonomy" id="1121323"/>
    <lineage>
        <taxon>Bacteria</taxon>
        <taxon>Bacillati</taxon>
        <taxon>Bacillota</taxon>
        <taxon>Clostridia</taxon>
        <taxon>Lachnospirales</taxon>
        <taxon>Anaerotignaceae</taxon>
        <taxon>Anaerotignum</taxon>
    </lineage>
</organism>
<dbReference type="SUPFAM" id="SSF53822">
    <property type="entry name" value="Periplasmic binding protein-like I"/>
    <property type="match status" value="1"/>
</dbReference>
<feature type="transmembrane region" description="Helical" evidence="7">
    <location>
        <begin position="7"/>
        <end position="26"/>
    </location>
</feature>
<dbReference type="AlphaFoldDB" id="A0A1M6UAS2"/>
<dbReference type="GO" id="GO:0030246">
    <property type="term" value="F:carbohydrate binding"/>
    <property type="evidence" value="ECO:0007669"/>
    <property type="project" value="InterPro"/>
</dbReference>
<dbReference type="InterPro" id="IPR025997">
    <property type="entry name" value="SBP_2_dom"/>
</dbReference>
<name>A0A1M6UAS2_9FIRM</name>
<keyword evidence="4" id="KW-0732">Signal</keyword>
<dbReference type="OrthoDB" id="9769193at2"/>
<dbReference type="GO" id="GO:0046872">
    <property type="term" value="F:metal ion binding"/>
    <property type="evidence" value="ECO:0007669"/>
    <property type="project" value="UniProtKB-KW"/>
</dbReference>
<dbReference type="Proteomes" id="UP000183975">
    <property type="component" value="Unassembled WGS sequence"/>
</dbReference>
<sequence length="339" mass="37408">MQIRKQAIGIFLGVICVVLAVVWLWMPRIKEKKELKIGVSLYSESDTFVDSIVSSMQEQAAAYEAETGCPVTLNISRANGSQREQYDQVEQYVALGYDAVCVNLVDRTNASSMVDLAQSEEVPLVFFNREPVREDILRGDHVYYVGTDARETARMQGEAVLQSYAASAEKMDKNGDGILQYVMLEGEMGHQDTILRSDYVLQTIEDGGVKLQKLDAETADWMRSRADAIMEQWIAEMGDEIELVLCNNDDMALGAADALKRKNSTAAVFGIDGTPAGLEALEQKVLWATVDCGAKEQGKAVFGIASALGMGKELPEDMELSDGRYVRVPVQARIHESIF</sequence>
<keyword evidence="7" id="KW-0812">Transmembrane</keyword>
<dbReference type="InterPro" id="IPR028082">
    <property type="entry name" value="Peripla_BP_I"/>
</dbReference>
<gene>
    <name evidence="9" type="ORF">SAMN02745138_02119</name>
</gene>
<dbReference type="Pfam" id="PF13407">
    <property type="entry name" value="Peripla_BP_4"/>
    <property type="match status" value="1"/>
</dbReference>
<protein>
    <recommendedName>
        <fullName evidence="6">D-galactose/methyl-galactoside binding periplasmic protein MglB</fullName>
    </recommendedName>
</protein>
<dbReference type="GO" id="GO:0030313">
    <property type="term" value="C:cell envelope"/>
    <property type="evidence" value="ECO:0007669"/>
    <property type="project" value="UniProtKB-SubCell"/>
</dbReference>
<keyword evidence="7" id="KW-0472">Membrane</keyword>
<evidence type="ECO:0000313" key="9">
    <source>
        <dbReference type="EMBL" id="SHK66304.1"/>
    </source>
</evidence>
<dbReference type="PANTHER" id="PTHR46847:SF1">
    <property type="entry name" value="D-ALLOSE-BINDING PERIPLASMIC PROTEIN-RELATED"/>
    <property type="match status" value="1"/>
</dbReference>
<proteinExistence type="inferred from homology"/>
<dbReference type="InterPro" id="IPR044085">
    <property type="entry name" value="MglB-like_PBP1"/>
</dbReference>
<dbReference type="RefSeq" id="WP_072851613.1">
    <property type="nucleotide sequence ID" value="NZ_FRAH01000038.1"/>
</dbReference>
<evidence type="ECO:0000259" key="8">
    <source>
        <dbReference type="Pfam" id="PF13407"/>
    </source>
</evidence>
<evidence type="ECO:0000256" key="3">
    <source>
        <dbReference type="ARBA" id="ARBA00022723"/>
    </source>
</evidence>
<evidence type="ECO:0000313" key="10">
    <source>
        <dbReference type="Proteomes" id="UP000183975"/>
    </source>
</evidence>